<dbReference type="Pfam" id="PF25967">
    <property type="entry name" value="RND-MFP_C"/>
    <property type="match status" value="1"/>
</dbReference>
<dbReference type="InterPro" id="IPR050465">
    <property type="entry name" value="UPF0194_transport"/>
</dbReference>
<proteinExistence type="inferred from homology"/>
<gene>
    <name evidence="6" type="ORF">LH29_17720</name>
</gene>
<dbReference type="InterPro" id="IPR058627">
    <property type="entry name" value="MdtA-like_C"/>
</dbReference>
<dbReference type="PANTHER" id="PTHR32347:SF23">
    <property type="entry name" value="BLL5650 PROTEIN"/>
    <property type="match status" value="1"/>
</dbReference>
<dbReference type="Gene3D" id="2.40.30.170">
    <property type="match status" value="1"/>
</dbReference>
<evidence type="ECO:0000256" key="3">
    <source>
        <dbReference type="ARBA" id="ARBA00023054"/>
    </source>
</evidence>
<dbReference type="RefSeq" id="WP_045032078.1">
    <property type="nucleotide sequence ID" value="NZ_JRHC01000005.1"/>
</dbReference>
<evidence type="ECO:0000259" key="5">
    <source>
        <dbReference type="Pfam" id="PF25967"/>
    </source>
</evidence>
<dbReference type="GO" id="GO:0022857">
    <property type="term" value="F:transmembrane transporter activity"/>
    <property type="evidence" value="ECO:0007669"/>
    <property type="project" value="InterPro"/>
</dbReference>
<feature type="domain" description="Multidrug resistance protein MdtA-like C-terminal permuted SH3" evidence="5">
    <location>
        <begin position="350"/>
        <end position="405"/>
    </location>
</feature>
<dbReference type="AlphaFoldDB" id="A0A0D8J7C2"/>
<dbReference type="GO" id="GO:0030313">
    <property type="term" value="C:cell envelope"/>
    <property type="evidence" value="ECO:0007669"/>
    <property type="project" value="UniProtKB-SubCell"/>
</dbReference>
<keyword evidence="7" id="KW-1185">Reference proteome</keyword>
<feature type="coiled-coil region" evidence="4">
    <location>
        <begin position="164"/>
        <end position="216"/>
    </location>
</feature>
<accession>A0A0D8J7C2</accession>
<dbReference type="Gene3D" id="2.40.420.20">
    <property type="match status" value="1"/>
</dbReference>
<evidence type="ECO:0000256" key="4">
    <source>
        <dbReference type="SAM" id="Coils"/>
    </source>
</evidence>
<organism evidence="6 7">
    <name type="scientific">Draconibacterium sediminis</name>
    <dbReference type="NCBI Taxonomy" id="1544798"/>
    <lineage>
        <taxon>Bacteria</taxon>
        <taxon>Pseudomonadati</taxon>
        <taxon>Bacteroidota</taxon>
        <taxon>Bacteroidia</taxon>
        <taxon>Marinilabiliales</taxon>
        <taxon>Prolixibacteraceae</taxon>
        <taxon>Draconibacterium</taxon>
    </lineage>
</organism>
<name>A0A0D8J7C2_9BACT</name>
<sequence>MAVKRKHIIITAAVICVIAIAAFAGSLTTSKSEKIYVVEKGPFEATLTCKGEINGLVSTPIPMPKILGDRELRIWELKILDLAQDGKYVKKGDFIMQLDASQIMSGMRQERQNLETAEADLKNARIDSTVRLTALREDIKNAKLDLEYNKIDLEQSIYESAAYQRKAQMTYKKAENTIAKKKRDYQLEQNKLKMGVARTEERVKRSQEKIEKFQQAMQAARIFAPEDGIVIFGESWDGSKYSKDGDISTWSNGPPIATLPDMSEVISETYVKEIDISKIKVGDKVRVSFDALEGVIISGKINSIARVGEDHKDFDMKVFKVLIHLDESNDGLKPAMSSNNEIILAQKEEALFVPLKAVISENGEDFVYLSKHGETEKTPVTTGFENEEFVLIESGLQEGDKVILSPVLEEI</sequence>
<evidence type="ECO:0000313" key="6">
    <source>
        <dbReference type="EMBL" id="KJF42411.1"/>
    </source>
</evidence>
<dbReference type="NCBIfam" id="TIGR01730">
    <property type="entry name" value="RND_mfp"/>
    <property type="match status" value="1"/>
</dbReference>
<dbReference type="EMBL" id="JRHC01000005">
    <property type="protein sequence ID" value="KJF42411.1"/>
    <property type="molecule type" value="Genomic_DNA"/>
</dbReference>
<evidence type="ECO:0000256" key="1">
    <source>
        <dbReference type="ARBA" id="ARBA00004196"/>
    </source>
</evidence>
<reference evidence="6 7" key="1">
    <citation type="submission" date="2014-09" db="EMBL/GenBank/DDBJ databases">
        <title>Draft Genome Sequence of Draconibacterium sp. JN14CK-3.</title>
        <authorList>
            <person name="Dong C."/>
            <person name="Lai Q."/>
            <person name="Shao Z."/>
        </authorList>
    </citation>
    <scope>NUCLEOTIDE SEQUENCE [LARGE SCALE GENOMIC DNA]</scope>
    <source>
        <strain evidence="6 7">JN14CK-3</strain>
    </source>
</reference>
<dbReference type="InterPro" id="IPR006143">
    <property type="entry name" value="RND_pump_MFP"/>
</dbReference>
<evidence type="ECO:0000256" key="2">
    <source>
        <dbReference type="ARBA" id="ARBA00009477"/>
    </source>
</evidence>
<evidence type="ECO:0000313" key="7">
    <source>
        <dbReference type="Proteomes" id="UP000032544"/>
    </source>
</evidence>
<comment type="similarity">
    <text evidence="2">Belongs to the membrane fusion protein (MFP) (TC 8.A.1) family.</text>
</comment>
<dbReference type="PANTHER" id="PTHR32347">
    <property type="entry name" value="EFFLUX SYSTEM COMPONENT YKNX-RELATED"/>
    <property type="match status" value="1"/>
</dbReference>
<comment type="caution">
    <text evidence="6">The sequence shown here is derived from an EMBL/GenBank/DDBJ whole genome shotgun (WGS) entry which is preliminary data.</text>
</comment>
<comment type="subcellular location">
    <subcellularLocation>
        <location evidence="1">Cell envelope</location>
    </subcellularLocation>
</comment>
<protein>
    <recommendedName>
        <fullName evidence="5">Multidrug resistance protein MdtA-like C-terminal permuted SH3 domain-containing protein</fullName>
    </recommendedName>
</protein>
<dbReference type="GO" id="GO:0016020">
    <property type="term" value="C:membrane"/>
    <property type="evidence" value="ECO:0007669"/>
    <property type="project" value="InterPro"/>
</dbReference>
<dbReference type="OrthoDB" id="1522431at2"/>
<keyword evidence="3 4" id="KW-0175">Coiled coil</keyword>
<dbReference type="Proteomes" id="UP000032544">
    <property type="component" value="Unassembled WGS sequence"/>
</dbReference>
<dbReference type="STRING" id="1544798.LH29_17720"/>